<dbReference type="AlphaFoldDB" id="A0A0D2DDT2"/>
<evidence type="ECO:0000313" key="2">
    <source>
        <dbReference type="Proteomes" id="UP000053342"/>
    </source>
</evidence>
<keyword evidence="2" id="KW-1185">Reference proteome</keyword>
<dbReference type="InterPro" id="IPR038883">
    <property type="entry name" value="AN11006-like"/>
</dbReference>
<organism evidence="1 2">
    <name type="scientific">Exophiala oligosperma</name>
    <dbReference type="NCBI Taxonomy" id="215243"/>
    <lineage>
        <taxon>Eukaryota</taxon>
        <taxon>Fungi</taxon>
        <taxon>Dikarya</taxon>
        <taxon>Ascomycota</taxon>
        <taxon>Pezizomycotina</taxon>
        <taxon>Eurotiomycetes</taxon>
        <taxon>Chaetothyriomycetidae</taxon>
        <taxon>Chaetothyriales</taxon>
        <taxon>Herpotrichiellaceae</taxon>
        <taxon>Exophiala</taxon>
    </lineage>
</organism>
<gene>
    <name evidence="1" type="ORF">PV06_07755</name>
</gene>
<dbReference type="PANTHER" id="PTHR42085:SF7">
    <property type="entry name" value="F-BOX DOMAIN-CONTAINING PROTEIN"/>
    <property type="match status" value="1"/>
</dbReference>
<sequence>MTISFLDLPLEIRVQVYALTFGSGKVLLEVPYGENSACLIPRNSTFRTYTSRSSQLLRVNKMILVEAREVLYTNTTFHIFSHVFAGRLPTRTTDGHGCAPYIRHLIWQLDCDIMMRFYPEDLKIDVDHARRWKSLELHCRADTWQNSFLGESCDREAFIKGREQLIAYATEFQHVMSSPHLISQTAKLVEDRSQLDLGRLIVSLKRNRKCQGQDGILLG</sequence>
<dbReference type="Proteomes" id="UP000053342">
    <property type="component" value="Unassembled WGS sequence"/>
</dbReference>
<dbReference type="VEuPathDB" id="FungiDB:PV06_07755"/>
<dbReference type="GeneID" id="27359829"/>
<protein>
    <submittedName>
        <fullName evidence="1">Uncharacterized protein</fullName>
    </submittedName>
</protein>
<dbReference type="EMBL" id="KN847338">
    <property type="protein sequence ID" value="KIW40570.1"/>
    <property type="molecule type" value="Genomic_DNA"/>
</dbReference>
<name>A0A0D2DDT2_9EURO</name>
<dbReference type="OrthoDB" id="62952at2759"/>
<reference evidence="1 2" key="1">
    <citation type="submission" date="2015-01" db="EMBL/GenBank/DDBJ databases">
        <title>The Genome Sequence of Exophiala oligosperma CBS72588.</title>
        <authorList>
            <consortium name="The Broad Institute Genomics Platform"/>
            <person name="Cuomo C."/>
            <person name="de Hoog S."/>
            <person name="Gorbushina A."/>
            <person name="Stielow B."/>
            <person name="Teixiera M."/>
            <person name="Abouelleil A."/>
            <person name="Chapman S.B."/>
            <person name="Priest M."/>
            <person name="Young S.K."/>
            <person name="Wortman J."/>
            <person name="Nusbaum C."/>
            <person name="Birren B."/>
        </authorList>
    </citation>
    <scope>NUCLEOTIDE SEQUENCE [LARGE SCALE GENOMIC DNA]</scope>
    <source>
        <strain evidence="1 2">CBS 72588</strain>
    </source>
</reference>
<evidence type="ECO:0000313" key="1">
    <source>
        <dbReference type="EMBL" id="KIW40570.1"/>
    </source>
</evidence>
<dbReference type="PANTHER" id="PTHR42085">
    <property type="entry name" value="F-BOX DOMAIN-CONTAINING PROTEIN"/>
    <property type="match status" value="1"/>
</dbReference>
<dbReference type="HOGENOM" id="CLU_1307440_0_0_1"/>
<proteinExistence type="predicted"/>
<accession>A0A0D2DDT2</accession>
<dbReference type="RefSeq" id="XP_016260786.1">
    <property type="nucleotide sequence ID" value="XM_016409032.1"/>
</dbReference>